<comment type="caution">
    <text evidence="1">The sequence shown here is derived from an EMBL/GenBank/DDBJ whole genome shotgun (WGS) entry which is preliminary data.</text>
</comment>
<protein>
    <submittedName>
        <fullName evidence="1">Uncharacterized protein</fullName>
    </submittedName>
</protein>
<gene>
    <name evidence="1" type="ORF">E4U42_005467</name>
</gene>
<accession>A0A8K0J3Q2</accession>
<evidence type="ECO:0000313" key="2">
    <source>
        <dbReference type="Proteomes" id="UP000811619"/>
    </source>
</evidence>
<dbReference type="OrthoDB" id="4986826at2759"/>
<dbReference type="AlphaFoldDB" id="A0A8K0J3Q2"/>
<name>A0A8K0J3Q2_9HYPO</name>
<evidence type="ECO:0000313" key="1">
    <source>
        <dbReference type="EMBL" id="KAG5922427.1"/>
    </source>
</evidence>
<dbReference type="Proteomes" id="UP000811619">
    <property type="component" value="Unassembled WGS sequence"/>
</dbReference>
<feature type="non-terminal residue" evidence="1">
    <location>
        <position position="1"/>
    </location>
</feature>
<proteinExistence type="predicted"/>
<dbReference type="EMBL" id="SRPY01000519">
    <property type="protein sequence ID" value="KAG5922427.1"/>
    <property type="molecule type" value="Genomic_DNA"/>
</dbReference>
<reference evidence="1" key="1">
    <citation type="journal article" date="2020" name="bioRxiv">
        <title>Whole genome comparisons of ergot fungi reveals the divergence and evolution of species within the genus Claviceps are the result of varying mechanisms driving genome evolution and host range expansion.</title>
        <authorList>
            <person name="Wyka S.A."/>
            <person name="Mondo S.J."/>
            <person name="Liu M."/>
            <person name="Dettman J."/>
            <person name="Nalam V."/>
            <person name="Broders K.D."/>
        </authorList>
    </citation>
    <scope>NUCLEOTIDE SEQUENCE</scope>
    <source>
        <strain evidence="1">CCC 489</strain>
    </source>
</reference>
<organism evidence="1 2">
    <name type="scientific">Claviceps africana</name>
    <dbReference type="NCBI Taxonomy" id="83212"/>
    <lineage>
        <taxon>Eukaryota</taxon>
        <taxon>Fungi</taxon>
        <taxon>Dikarya</taxon>
        <taxon>Ascomycota</taxon>
        <taxon>Pezizomycotina</taxon>
        <taxon>Sordariomycetes</taxon>
        <taxon>Hypocreomycetidae</taxon>
        <taxon>Hypocreales</taxon>
        <taxon>Clavicipitaceae</taxon>
        <taxon>Claviceps</taxon>
    </lineage>
</organism>
<sequence length="58" mass="6424">GGPTLEGMAAVLERADLREGLVREAMFRYALHLSYLHVGSGEAPSLWVLDRDAWRGKV</sequence>
<keyword evidence="2" id="KW-1185">Reference proteome</keyword>